<dbReference type="InterPro" id="IPR036116">
    <property type="entry name" value="FN3_sf"/>
</dbReference>
<dbReference type="InterPro" id="IPR003961">
    <property type="entry name" value="FN3_dom"/>
</dbReference>
<evidence type="ECO:0000256" key="2">
    <source>
        <dbReference type="SAM" id="SignalP"/>
    </source>
</evidence>
<proteinExistence type="predicted"/>
<feature type="region of interest" description="Disordered" evidence="1">
    <location>
        <begin position="434"/>
        <end position="469"/>
    </location>
</feature>
<reference evidence="6" key="1">
    <citation type="journal article" date="2019" name="Int. J. Syst. Evol. Microbiol.">
        <title>The Global Catalogue of Microorganisms (GCM) 10K type strain sequencing project: providing services to taxonomists for standard genome sequencing and annotation.</title>
        <authorList>
            <consortium name="The Broad Institute Genomics Platform"/>
            <consortium name="The Broad Institute Genome Sequencing Center for Infectious Disease"/>
            <person name="Wu L."/>
            <person name="Ma J."/>
        </authorList>
    </citation>
    <scope>NUCLEOTIDE SEQUENCE [LARGE SCALE GENOMIC DNA]</scope>
    <source>
        <strain evidence="6">CCUG 57113</strain>
    </source>
</reference>
<evidence type="ECO:0000313" key="6">
    <source>
        <dbReference type="Proteomes" id="UP001596105"/>
    </source>
</evidence>
<dbReference type="InterPro" id="IPR013783">
    <property type="entry name" value="Ig-like_fold"/>
</dbReference>
<dbReference type="RefSeq" id="WP_209749554.1">
    <property type="nucleotide sequence ID" value="NZ_JBHSMH010000016.1"/>
</dbReference>
<feature type="domain" description="SLH" evidence="4">
    <location>
        <begin position="150"/>
        <end position="210"/>
    </location>
</feature>
<evidence type="ECO:0000259" key="4">
    <source>
        <dbReference type="PROSITE" id="PS51272"/>
    </source>
</evidence>
<dbReference type="PROSITE" id="PS50853">
    <property type="entry name" value="FN3"/>
    <property type="match status" value="1"/>
</dbReference>
<dbReference type="PANTHER" id="PTHR43308:SF5">
    <property type="entry name" value="S-LAYER PROTEIN _ PEPTIDOGLYCAN ENDO-BETA-N-ACETYLGLUCOSAMINIDASE"/>
    <property type="match status" value="1"/>
</dbReference>
<dbReference type="PROSITE" id="PS51272">
    <property type="entry name" value="SLH"/>
    <property type="match status" value="3"/>
</dbReference>
<dbReference type="PANTHER" id="PTHR43308">
    <property type="entry name" value="OUTER MEMBRANE PROTEIN ALPHA-RELATED"/>
    <property type="match status" value="1"/>
</dbReference>
<dbReference type="InterPro" id="IPR001119">
    <property type="entry name" value="SLH_dom"/>
</dbReference>
<evidence type="ECO:0000259" key="3">
    <source>
        <dbReference type="PROSITE" id="PS50853"/>
    </source>
</evidence>
<keyword evidence="6" id="KW-1185">Reference proteome</keyword>
<feature type="chain" id="PRO_5045378074" evidence="2">
    <location>
        <begin position="28"/>
        <end position="902"/>
    </location>
</feature>
<evidence type="ECO:0000256" key="1">
    <source>
        <dbReference type="SAM" id="MobiDB-lite"/>
    </source>
</evidence>
<feature type="domain" description="SLH" evidence="4">
    <location>
        <begin position="27"/>
        <end position="90"/>
    </location>
</feature>
<dbReference type="Gene3D" id="2.60.40.10">
    <property type="entry name" value="Immunoglobulins"/>
    <property type="match status" value="1"/>
</dbReference>
<organism evidence="5 6">
    <name type="scientific">Cohnella suwonensis</name>
    <dbReference type="NCBI Taxonomy" id="696072"/>
    <lineage>
        <taxon>Bacteria</taxon>
        <taxon>Bacillati</taxon>
        <taxon>Bacillota</taxon>
        <taxon>Bacilli</taxon>
        <taxon>Bacillales</taxon>
        <taxon>Paenibacillaceae</taxon>
        <taxon>Cohnella</taxon>
    </lineage>
</organism>
<feature type="domain" description="Fibronectin type-III" evidence="3">
    <location>
        <begin position="805"/>
        <end position="902"/>
    </location>
</feature>
<protein>
    <submittedName>
        <fullName evidence="5">S-layer homology domain-containing protein</fullName>
    </submittedName>
</protein>
<accession>A0ABW0LS58</accession>
<keyword evidence="2" id="KW-0732">Signal</keyword>
<dbReference type="Proteomes" id="UP001596105">
    <property type="component" value="Unassembled WGS sequence"/>
</dbReference>
<feature type="signal peptide" evidence="2">
    <location>
        <begin position="1"/>
        <end position="27"/>
    </location>
</feature>
<dbReference type="Gene3D" id="1.20.1270.90">
    <property type="entry name" value="AF1782-like"/>
    <property type="match status" value="2"/>
</dbReference>
<evidence type="ECO:0000313" key="5">
    <source>
        <dbReference type="EMBL" id="MFC5468588.1"/>
    </source>
</evidence>
<dbReference type="InterPro" id="IPR051465">
    <property type="entry name" value="Cell_Envelope_Struct_Comp"/>
</dbReference>
<feature type="domain" description="SLH" evidence="4">
    <location>
        <begin position="91"/>
        <end position="149"/>
    </location>
</feature>
<comment type="caution">
    <text evidence="5">The sequence shown here is derived from an EMBL/GenBank/DDBJ whole genome shotgun (WGS) entry which is preliminary data.</text>
</comment>
<dbReference type="CDD" id="cd00063">
    <property type="entry name" value="FN3"/>
    <property type="match status" value="1"/>
</dbReference>
<dbReference type="EMBL" id="JBHSMH010000016">
    <property type="protein sequence ID" value="MFC5468588.1"/>
    <property type="molecule type" value="Genomic_DNA"/>
</dbReference>
<name>A0ABW0LS58_9BACL</name>
<gene>
    <name evidence="5" type="ORF">ACFPPD_07630</name>
</gene>
<feature type="compositionally biased region" description="Low complexity" evidence="1">
    <location>
        <begin position="441"/>
        <end position="460"/>
    </location>
</feature>
<dbReference type="Pfam" id="PF00395">
    <property type="entry name" value="SLH"/>
    <property type="match status" value="3"/>
</dbReference>
<sequence length="902" mass="95099">MQKGFMKKQWLSLVLIVSMVFTGSVSAFGASLKDTKGHWAESSIQSWVDQGLISGYADGTFKPNGKVMRAEFVAFVNRSFGFSQTASVKYGDVKASDWFYKDLSKAAAAGYLDGLNDGAFKSTQTVTRLEAAVILSKLLSLAPSHSADGLKDVASLTDEQKGSIGAVIDAKLMQGNAAGNFRPNDGLTRAEAVVVLTRALTQKFVVYDKPGVYGPESGVEKVSKDVKITVPGVTLRNMDIQGNLTIAESVGNGDVFLKKVSVAGTTAVNGGGANSVHFEDTVVVKVVVNKKDGTVRIVVEGNSEVRDVILESGAKLETDPDSSGKGFQNVTLAETLPADSKVTLSGKFETVDVLATRINIEIPKGQIGTLNVDKQAGDVSVDVNKDAIIADLVLAAVAKVIGQGVIEKATIQANGSSIEQTPKTVEVGSDVQAEVGGKPATNSGGSTTSNSGSGSPSSGTPGTGSGTTVDKSNLTAAIAAAQNKHDAAVEGNDQGNYRFGAKAALLKAIQDAQAVANKSDATQVDVNTAITLLNVAVLSFDSSKNMYNLLDNFKSSYEYYMSLYNSITEGTAPGQAAVGSKAPLFAAIQTASALLRNPTATAEEIQKGYFDFSQASYAFYQGRVTNNYSSVEAVLAIADQVLQNAVEGANVGEYKTLSKGLLELDLTGAREAVAKEYRMLQQDINGYANGVWRSLNKFEQNKITANTTELTGFFMENENGDAFLHVTASVTGSVYAVPFNKYPNSVSDLQEYVSSGIAKTGAVSAGVNKDVQLENLPIGDYKVYHVNDAGQLYVSPYTYAIVPKKATNITATKVVSDGVVTNTISWTDSTTVGVTSYRISRGTTDVVQNSKTIVRYLSPAVQEFVDNDPDLEPGTTYYYWVMAEGPAGGAYVPAAVLATPAP</sequence>
<dbReference type="SUPFAM" id="SSF49265">
    <property type="entry name" value="Fibronectin type III"/>
    <property type="match status" value="1"/>
</dbReference>